<dbReference type="AlphaFoldDB" id="A0A6A4WGR5"/>
<dbReference type="PROSITE" id="PS51257">
    <property type="entry name" value="PROKAR_LIPOPROTEIN"/>
    <property type="match status" value="1"/>
</dbReference>
<feature type="signal peptide" evidence="1">
    <location>
        <begin position="1"/>
        <end position="23"/>
    </location>
</feature>
<comment type="caution">
    <text evidence="2">The sequence shown here is derived from an EMBL/GenBank/DDBJ whole genome shotgun (WGS) entry which is preliminary data.</text>
</comment>
<evidence type="ECO:0000313" key="3">
    <source>
        <dbReference type="Proteomes" id="UP000440578"/>
    </source>
</evidence>
<keyword evidence="1" id="KW-0732">Signal</keyword>
<reference evidence="2 3" key="1">
    <citation type="submission" date="2019-07" db="EMBL/GenBank/DDBJ databases">
        <title>Draft genome assembly of a fouling barnacle, Amphibalanus amphitrite (Darwin, 1854): The first reference genome for Thecostraca.</title>
        <authorList>
            <person name="Kim W."/>
        </authorList>
    </citation>
    <scope>NUCLEOTIDE SEQUENCE [LARGE SCALE GENOMIC DNA]</scope>
    <source>
        <strain evidence="2">SNU_AA5</strain>
        <tissue evidence="2">Soma without cirri and trophi</tissue>
    </source>
</reference>
<name>A0A6A4WGR5_AMPAM</name>
<organism evidence="2 3">
    <name type="scientific">Amphibalanus amphitrite</name>
    <name type="common">Striped barnacle</name>
    <name type="synonym">Balanus amphitrite</name>
    <dbReference type="NCBI Taxonomy" id="1232801"/>
    <lineage>
        <taxon>Eukaryota</taxon>
        <taxon>Metazoa</taxon>
        <taxon>Ecdysozoa</taxon>
        <taxon>Arthropoda</taxon>
        <taxon>Crustacea</taxon>
        <taxon>Multicrustacea</taxon>
        <taxon>Cirripedia</taxon>
        <taxon>Thoracica</taxon>
        <taxon>Thoracicalcarea</taxon>
        <taxon>Balanomorpha</taxon>
        <taxon>Balanoidea</taxon>
        <taxon>Balanidae</taxon>
        <taxon>Amphibalaninae</taxon>
        <taxon>Amphibalanus</taxon>
    </lineage>
</organism>
<dbReference type="Proteomes" id="UP000440578">
    <property type="component" value="Unassembled WGS sequence"/>
</dbReference>
<evidence type="ECO:0000313" key="2">
    <source>
        <dbReference type="EMBL" id="KAF0301228.1"/>
    </source>
</evidence>
<keyword evidence="3" id="KW-1185">Reference proteome</keyword>
<feature type="chain" id="PRO_5025636306" evidence="1">
    <location>
        <begin position="24"/>
        <end position="211"/>
    </location>
</feature>
<proteinExistence type="predicted"/>
<evidence type="ECO:0000256" key="1">
    <source>
        <dbReference type="SAM" id="SignalP"/>
    </source>
</evidence>
<gene>
    <name evidence="2" type="ORF">FJT64_026434</name>
</gene>
<accession>A0A6A4WGR5</accession>
<sequence>MRLPTGVVGLLTLWLLALPLVLAGISSCPPLRPDAAEQRRCLQLTQARSTSLGERLVAAERQRAGRGRRESHCLSDSGSPELRLRAVCPFQVRSATFGDVDPVQLQVAHCLCTNDSCGPGQECTPLKTRVDYKLDGRDVVDMVTVACVCAAPLKSRLPAVRGASLWERERPFVETGAGRRRRRRLAHARRRWQRLWPRVEAVMERMAPETL</sequence>
<protein>
    <submittedName>
        <fullName evidence="2">Uncharacterized protein</fullName>
    </submittedName>
</protein>
<dbReference type="EMBL" id="VIIS01001182">
    <property type="protein sequence ID" value="KAF0301228.1"/>
    <property type="molecule type" value="Genomic_DNA"/>
</dbReference>